<evidence type="ECO:0000256" key="1">
    <source>
        <dbReference type="ARBA" id="ARBA00009437"/>
    </source>
</evidence>
<gene>
    <name evidence="6" type="primary">ilvR</name>
    <name evidence="6" type="ORF">NCCP1664_12590</name>
</gene>
<dbReference type="GO" id="GO:0032993">
    <property type="term" value="C:protein-DNA complex"/>
    <property type="evidence" value="ECO:0007669"/>
    <property type="project" value="TreeGrafter"/>
</dbReference>
<evidence type="ECO:0000259" key="5">
    <source>
        <dbReference type="PROSITE" id="PS50931"/>
    </source>
</evidence>
<dbReference type="RefSeq" id="WP_172627318.1">
    <property type="nucleotide sequence ID" value="NZ_BKDJ01000005.1"/>
</dbReference>
<dbReference type="InterPro" id="IPR000847">
    <property type="entry name" value="LysR_HTH_N"/>
</dbReference>
<dbReference type="Gene3D" id="3.40.190.10">
    <property type="entry name" value="Periplasmic binding protein-like II"/>
    <property type="match status" value="2"/>
</dbReference>
<evidence type="ECO:0000313" key="6">
    <source>
        <dbReference type="EMBL" id="GER22762.1"/>
    </source>
</evidence>
<name>A0A5A7NRM0_9MICC</name>
<sequence length="305" mass="33247">MELRQLEYFLRVASEGSISRAAESLHMTQPPLSISIAKLEAELGRPLLSRESRGVRLTEAGAHFAEQAERILQDIQQLREDMRNDAVGTAGRLSLASVPTITWFLLPQLLRRFIAESPATDVTVADPPPAKVIEMVLGHEADVGLIATPSWSQLQESYRSSLNVLHAGDLRMLLALPPSFSDAPEPLSLADLHAQTWIMPRRSLRIRGLPELFDALWERLGLTPPTIRRVATLQTAIPLVASGMGISLVPESVRSMGTTPVVLRSLAEDVPPLQAAAIWSSERPPSRAVESFLACLREGGLGATP</sequence>
<dbReference type="GO" id="GO:0003700">
    <property type="term" value="F:DNA-binding transcription factor activity"/>
    <property type="evidence" value="ECO:0007669"/>
    <property type="project" value="InterPro"/>
</dbReference>
<accession>A0A5A7NRM0</accession>
<reference evidence="6 7" key="1">
    <citation type="submission" date="2019-09" db="EMBL/GenBank/DDBJ databases">
        <title>Arthrobacter zafarii sp. nov., a moderately thermotolerant and halotolerant actinobacterium isolated from Cholistan desert soil of Pakistan.</title>
        <authorList>
            <person name="Amin A."/>
            <person name="Ahmed I."/>
            <person name="Khalid N."/>
            <person name="Schumann P."/>
            <person name="Busse H.J."/>
            <person name="Khan I.U."/>
            <person name="Li S."/>
            <person name="Li W.J."/>
        </authorList>
    </citation>
    <scope>NUCLEOTIDE SEQUENCE [LARGE SCALE GENOMIC DNA]</scope>
    <source>
        <strain evidence="6 7">NCCP-1664</strain>
    </source>
</reference>
<dbReference type="InterPro" id="IPR036390">
    <property type="entry name" value="WH_DNA-bd_sf"/>
</dbReference>
<keyword evidence="3" id="KW-0238">DNA-binding</keyword>
<dbReference type="Pfam" id="PF00126">
    <property type="entry name" value="HTH_1"/>
    <property type="match status" value="1"/>
</dbReference>
<protein>
    <submittedName>
        <fullName evidence="6">Isoleucine biosynthesis transcriptional activator</fullName>
    </submittedName>
</protein>
<keyword evidence="7" id="KW-1185">Reference proteome</keyword>
<dbReference type="SUPFAM" id="SSF53850">
    <property type="entry name" value="Periplasmic binding protein-like II"/>
    <property type="match status" value="1"/>
</dbReference>
<dbReference type="SUPFAM" id="SSF46785">
    <property type="entry name" value="Winged helix' DNA-binding domain"/>
    <property type="match status" value="1"/>
</dbReference>
<evidence type="ECO:0000313" key="7">
    <source>
        <dbReference type="Proteomes" id="UP000325307"/>
    </source>
</evidence>
<dbReference type="GO" id="GO:0003677">
    <property type="term" value="F:DNA binding"/>
    <property type="evidence" value="ECO:0007669"/>
    <property type="project" value="UniProtKB-KW"/>
</dbReference>
<feature type="domain" description="HTH lysR-type" evidence="5">
    <location>
        <begin position="1"/>
        <end position="58"/>
    </location>
</feature>
<dbReference type="CDD" id="cd05466">
    <property type="entry name" value="PBP2_LTTR_substrate"/>
    <property type="match status" value="1"/>
</dbReference>
<dbReference type="Proteomes" id="UP000325307">
    <property type="component" value="Unassembled WGS sequence"/>
</dbReference>
<dbReference type="PROSITE" id="PS50931">
    <property type="entry name" value="HTH_LYSR"/>
    <property type="match status" value="1"/>
</dbReference>
<comment type="caution">
    <text evidence="6">The sequence shown here is derived from an EMBL/GenBank/DDBJ whole genome shotgun (WGS) entry which is preliminary data.</text>
</comment>
<dbReference type="FunFam" id="1.10.10.10:FF:000001">
    <property type="entry name" value="LysR family transcriptional regulator"/>
    <property type="match status" value="1"/>
</dbReference>
<dbReference type="AlphaFoldDB" id="A0A5A7NRM0"/>
<keyword evidence="2" id="KW-0805">Transcription regulation</keyword>
<dbReference type="EMBL" id="BKDJ01000005">
    <property type="protein sequence ID" value="GER22762.1"/>
    <property type="molecule type" value="Genomic_DNA"/>
</dbReference>
<proteinExistence type="inferred from homology"/>
<dbReference type="PANTHER" id="PTHR30346">
    <property type="entry name" value="TRANSCRIPTIONAL DUAL REGULATOR HCAR-RELATED"/>
    <property type="match status" value="1"/>
</dbReference>
<keyword evidence="4" id="KW-0804">Transcription</keyword>
<evidence type="ECO:0000256" key="3">
    <source>
        <dbReference type="ARBA" id="ARBA00023125"/>
    </source>
</evidence>
<dbReference type="PRINTS" id="PR00039">
    <property type="entry name" value="HTHLYSR"/>
</dbReference>
<evidence type="ECO:0000256" key="2">
    <source>
        <dbReference type="ARBA" id="ARBA00023015"/>
    </source>
</evidence>
<comment type="similarity">
    <text evidence="1">Belongs to the LysR transcriptional regulatory family.</text>
</comment>
<dbReference type="Gene3D" id="1.10.10.10">
    <property type="entry name" value="Winged helix-like DNA-binding domain superfamily/Winged helix DNA-binding domain"/>
    <property type="match status" value="1"/>
</dbReference>
<dbReference type="Pfam" id="PF03466">
    <property type="entry name" value="LysR_substrate"/>
    <property type="match status" value="1"/>
</dbReference>
<evidence type="ECO:0000256" key="4">
    <source>
        <dbReference type="ARBA" id="ARBA00023163"/>
    </source>
</evidence>
<dbReference type="InterPro" id="IPR036388">
    <property type="entry name" value="WH-like_DNA-bd_sf"/>
</dbReference>
<organism evidence="6 7">
    <name type="scientific">Zafaria cholistanensis</name>
    <dbReference type="NCBI Taxonomy" id="1682741"/>
    <lineage>
        <taxon>Bacteria</taxon>
        <taxon>Bacillati</taxon>
        <taxon>Actinomycetota</taxon>
        <taxon>Actinomycetes</taxon>
        <taxon>Micrococcales</taxon>
        <taxon>Micrococcaceae</taxon>
        <taxon>Zafaria</taxon>
    </lineage>
</organism>
<dbReference type="PANTHER" id="PTHR30346:SF0">
    <property type="entry name" value="HCA OPERON TRANSCRIPTIONAL ACTIVATOR HCAR"/>
    <property type="match status" value="1"/>
</dbReference>
<dbReference type="InterPro" id="IPR005119">
    <property type="entry name" value="LysR_subst-bd"/>
</dbReference>